<reference evidence="1" key="1">
    <citation type="journal article" date="2021" name="Proc. Natl. Acad. Sci. U.S.A.">
        <title>A Catalog of Tens of Thousands of Viruses from Human Metagenomes Reveals Hidden Associations with Chronic Diseases.</title>
        <authorList>
            <person name="Tisza M.J."/>
            <person name="Buck C.B."/>
        </authorList>
    </citation>
    <scope>NUCLEOTIDE SEQUENCE</scope>
    <source>
        <strain evidence="1">Ct5lU19</strain>
    </source>
</reference>
<sequence>MPHLGHAGNVISWLSKAPINIPLGCVRTPRYHRA</sequence>
<dbReference type="EMBL" id="BK032564">
    <property type="protein sequence ID" value="DAF48177.1"/>
    <property type="molecule type" value="Genomic_DNA"/>
</dbReference>
<protein>
    <submittedName>
        <fullName evidence="1">Uncharacterized protein</fullName>
    </submittedName>
</protein>
<evidence type="ECO:0000313" key="1">
    <source>
        <dbReference type="EMBL" id="DAF48177.1"/>
    </source>
</evidence>
<organism evidence="1">
    <name type="scientific">Siphoviridae sp. ct5lU19</name>
    <dbReference type="NCBI Taxonomy" id="2827780"/>
    <lineage>
        <taxon>Viruses</taxon>
        <taxon>Duplodnaviria</taxon>
        <taxon>Heunggongvirae</taxon>
        <taxon>Uroviricota</taxon>
        <taxon>Caudoviricetes</taxon>
    </lineage>
</organism>
<accession>A0A8S5SB70</accession>
<proteinExistence type="predicted"/>
<name>A0A8S5SB70_9CAUD</name>